<feature type="domain" description="DUF5614" evidence="6">
    <location>
        <begin position="1314"/>
        <end position="1514"/>
    </location>
</feature>
<keyword evidence="4" id="KW-0472">Membrane</keyword>
<dbReference type="Pfam" id="PF00400">
    <property type="entry name" value="WD40"/>
    <property type="match status" value="3"/>
</dbReference>
<evidence type="ECO:0000313" key="8">
    <source>
        <dbReference type="EnsemblMetazoa" id="PPA08238.1"/>
    </source>
</evidence>
<keyword evidence="2" id="KW-0175">Coiled coil</keyword>
<protein>
    <submittedName>
        <fullName evidence="8">WD_REPEATS_REGION domain-containing protein</fullName>
    </submittedName>
</protein>
<feature type="region of interest" description="Disordered" evidence="3">
    <location>
        <begin position="510"/>
        <end position="533"/>
    </location>
</feature>
<reference evidence="9" key="1">
    <citation type="journal article" date="2008" name="Nat. Genet.">
        <title>The Pristionchus pacificus genome provides a unique perspective on nematode lifestyle and parasitism.</title>
        <authorList>
            <person name="Dieterich C."/>
            <person name="Clifton S.W."/>
            <person name="Schuster L.N."/>
            <person name="Chinwalla A."/>
            <person name="Delehaunty K."/>
            <person name="Dinkelacker I."/>
            <person name="Fulton L."/>
            <person name="Fulton R."/>
            <person name="Godfrey J."/>
            <person name="Minx P."/>
            <person name="Mitreva M."/>
            <person name="Roeseler W."/>
            <person name="Tian H."/>
            <person name="Witte H."/>
            <person name="Yang S.P."/>
            <person name="Wilson R.K."/>
            <person name="Sommer R.J."/>
        </authorList>
    </citation>
    <scope>NUCLEOTIDE SEQUENCE [LARGE SCALE GENOMIC DNA]</scope>
    <source>
        <strain evidence="9">PS312</strain>
    </source>
</reference>
<dbReference type="Gene3D" id="2.130.10.10">
    <property type="entry name" value="YVTN repeat-like/Quinoprotein amine dehydrogenase"/>
    <property type="match status" value="1"/>
</dbReference>
<feature type="domain" description="DUF1308" evidence="5">
    <location>
        <begin position="1542"/>
        <end position="1683"/>
    </location>
</feature>
<feature type="compositionally biased region" description="Polar residues" evidence="3">
    <location>
        <begin position="206"/>
        <end position="215"/>
    </location>
</feature>
<keyword evidence="9" id="KW-1185">Reference proteome</keyword>
<evidence type="ECO:0000256" key="4">
    <source>
        <dbReference type="SAM" id="Phobius"/>
    </source>
</evidence>
<accession>A0A8R1U8B3</accession>
<sequence>MNGENSSIEQAKAEKIAAAKRKLREFESRRVNGGESSSSPVPSMASNGGMEYTNGRQSVHSQYHEGELGVSDGIFQALEVKTSECETLKKQLADLHVLYSQAYSAYNELAARESGRSSAHGETQIVQLQSALALLVEEKTDLLSRLRMGNERVGQLEEMLRQSNTNAHDHTHSSREEQRLRDELIHAQKMVAAHSEELNNLRRENATTQSATRGLQQDKSEAQARLRGVYQEKERLEGEVKELRKELASKEMNIRQLRAHGAINGDIHSVNGHQEDELRAEVESLRCQLEKTLREAADSIQLSTVRERDLSQRVHDLMNEVSTLSHELSISRVRVSQLEDDVESARGQIMIMSGRKDEEGQTEGKETIGEVVSVGGVSEEEATRRVDETARRITMVFEERLNEEKEEKRKMEEDKDRELESYRCAMEELKLKMEIAERKMAEDDGRAGSLHDILQDLQNEKATVSRALTQNRELKEQVIALEDRLIVLTDEKLKSELERQALEFELKGVKERQEEDNGDEKEGEKDEDNVSLREKELVGQLGVKERMLQEMREELRRSQNENDSMNAIMQQNGEDENQNSIVVELREAVGRVNTLIQENNELRERLEGGQMQQRLGMLETQLRFMQQDNEMLRGQLNGGMIEERRERIEIGEGARSDGHESQLITVLQERLASAEDETARLIREGVERMEEMEGRIVESEMRREKAEEKYNELERKLHPTTATRTDQVDSRLREVEEELEREKEERKKLEHVRTALEQENETIADHVILYQHYRTVMRERLRAKDVELREAEIERQRIAHTCTQLQQSLNAFMQHEPRLLSVSEDGESRVEGGGDRREAIEGDNEVVTRIHELIKDIQTIPPSRMTGIPKCTQCIGRTLDCHWMGGHKAPHRLSLQERFVFYGLCGITAEVFFTGLWEAIENGERRLVGVSSVYAFGVYAVAILIIEQLFFYIQDRISLLGRGILYMLIAYTAEFSLGAILKLYEACPWDYSTYFRYHFLGLVTAEYIPVWFLGSIFAERVVIHSAHRLAWMRVVCKVLDAPTNAVAGHRSGKGAISLGTINTPGLKTSKPCMSVFTATGKEEKYPLDGTCEVRTIHDKFIHQGKLTIVWRIPNKTTAISEARPEVLRNFMNQLQAVLRGENIDTLKEITKEKKCDLGGQVELIVTKRDDYPKNFPSASLKILSLSGIGLKRVDGKWFTCTLLTTLDLSRNQLGSAPDLVKMRLVGRLINLQVLNLSHNRLLELPMEMVASLPPSLLSLDLSFNLITSFSFITEFDSSMISQQAAFNTRYPTQTMNELKMKVEEGLSEEELREMWNERMEMATTLQDEILSLNLSRESNILGKVRAEMKSLQRASRNLTRQSIDDGNLRHMRNVVDIAKSEYSRVDGLLRSFVLVEPKEGDIYKHSVDIVTEGGAVWAKVISRTAKGVAMDWLTSSPRTVVQQGIIYVEHSHLFPHNFNPPKIVFHFTNGVPDLVAIKLERMGINVVGERIPLDNLHKAPEELLEELMKDETEDGLDEGEEREGEREDVDLPPMIVSSTAPVNLDVSAVFVLISNLTHPGGCDHRFSSTLLREQCVMEKERKARDELLSLIEGREWIVCETTLNSVTSIVGTVGGPTEKRRWAELEWRLRVVGDCPSERSLEMEKTARLNDRSIRVFGTGDELKYVTASANKHFVQSAFHQSIMDNKPEVLTTSVHCGQGAVRSIRYNVDGNYCITCGSDKSIKLWNPLRGIQIKTYTGTGNEVLDCASSSDNAQLVAGGLDRCLNIIDVETGKMLRRWRAHAAKVNAVAFNEESNVAFSASMDCTIQAFDARSRSEKPVQIFNEATDSVLSIEVHGTEIVAASADSHFRVYNVRNGSMTEDFMGDSVSCARFTPDAACILVSTLRSPLRLIDKNDGKLLMSYKGHVSSDILLESVPLHSMDFVASGSEDGAVYVYGVLDGSIAARLDHGGERKIVHSLACHPKKNHLLSTDGVSLFLWTPRGSYE</sequence>
<dbReference type="GO" id="GO:0000137">
    <property type="term" value="C:Golgi cis cisterna"/>
    <property type="evidence" value="ECO:0000318"/>
    <property type="project" value="GO_Central"/>
</dbReference>
<feature type="transmembrane region" description="Helical" evidence="4">
    <location>
        <begin position="964"/>
        <end position="984"/>
    </location>
</feature>
<feature type="coiled-coil region" evidence="2">
    <location>
        <begin position="664"/>
        <end position="762"/>
    </location>
</feature>
<organism evidence="8 9">
    <name type="scientific">Pristionchus pacificus</name>
    <name type="common">Parasitic nematode worm</name>
    <dbReference type="NCBI Taxonomy" id="54126"/>
    <lineage>
        <taxon>Eukaryota</taxon>
        <taxon>Metazoa</taxon>
        <taxon>Ecdysozoa</taxon>
        <taxon>Nematoda</taxon>
        <taxon>Chromadorea</taxon>
        <taxon>Rhabditida</taxon>
        <taxon>Rhabditina</taxon>
        <taxon>Diplogasteromorpha</taxon>
        <taxon>Diplogasteroidea</taxon>
        <taxon>Neodiplogasteridae</taxon>
        <taxon>Pristionchus</taxon>
    </lineage>
</organism>
<keyword evidence="4" id="KW-1133">Transmembrane helix</keyword>
<evidence type="ECO:0000259" key="5">
    <source>
        <dbReference type="Pfam" id="PF07000"/>
    </source>
</evidence>
<dbReference type="GO" id="GO:0007030">
    <property type="term" value="P:Golgi organization"/>
    <property type="evidence" value="ECO:0000318"/>
    <property type="project" value="GO_Central"/>
</dbReference>
<dbReference type="Pfam" id="PF18474">
    <property type="entry name" value="DUF5614"/>
    <property type="match status" value="1"/>
</dbReference>
<feature type="transmembrane region" description="Helical" evidence="4">
    <location>
        <begin position="899"/>
        <end position="920"/>
    </location>
</feature>
<dbReference type="InterPro" id="IPR032675">
    <property type="entry name" value="LRR_dom_sf"/>
</dbReference>
<dbReference type="PANTHER" id="PTHR10881:SF46">
    <property type="entry name" value="GOLGIN SUBFAMILY A MEMBER 2"/>
    <property type="match status" value="1"/>
</dbReference>
<name>A0A2A6BZ88_PRIPA</name>
<dbReference type="PROSITE" id="PS50082">
    <property type="entry name" value="WD_REPEATS_2"/>
    <property type="match status" value="2"/>
</dbReference>
<dbReference type="InterPro" id="IPR057437">
    <property type="entry name" value="PIF1/LRR1_PH"/>
</dbReference>
<evidence type="ECO:0000256" key="2">
    <source>
        <dbReference type="SAM" id="Coils"/>
    </source>
</evidence>
<feature type="domain" description="PIF1/LRR1 pleckstrin homology" evidence="7">
    <location>
        <begin position="1032"/>
        <end position="1148"/>
    </location>
</feature>
<dbReference type="SMART" id="SM00320">
    <property type="entry name" value="WD40"/>
    <property type="match status" value="6"/>
</dbReference>
<feature type="transmembrane region" description="Helical" evidence="4">
    <location>
        <begin position="996"/>
        <end position="1018"/>
    </location>
</feature>
<feature type="coiled-coil region" evidence="2">
    <location>
        <begin position="394"/>
        <end position="491"/>
    </location>
</feature>
<keyword evidence="4" id="KW-0812">Transmembrane</keyword>
<dbReference type="Gene3D" id="3.80.10.10">
    <property type="entry name" value="Ribonuclease Inhibitor"/>
    <property type="match status" value="1"/>
</dbReference>
<dbReference type="InterPro" id="IPR036322">
    <property type="entry name" value="WD40_repeat_dom_sf"/>
</dbReference>
<dbReference type="InterPro" id="IPR015943">
    <property type="entry name" value="WD40/YVTN_repeat-like_dom_sf"/>
</dbReference>
<dbReference type="InterPro" id="IPR001611">
    <property type="entry name" value="Leu-rich_rpt"/>
</dbReference>
<dbReference type="GO" id="GO:0032580">
    <property type="term" value="C:Golgi cisterna membrane"/>
    <property type="evidence" value="ECO:0000318"/>
    <property type="project" value="GO_Central"/>
</dbReference>
<dbReference type="EnsemblMetazoa" id="PPA08238.1">
    <property type="protein sequence ID" value="PPA08238.1"/>
    <property type="gene ID" value="WBGene00097792"/>
</dbReference>
<feature type="region of interest" description="Disordered" evidence="3">
    <location>
        <begin position="24"/>
        <end position="55"/>
    </location>
</feature>
<evidence type="ECO:0000259" key="6">
    <source>
        <dbReference type="Pfam" id="PF18474"/>
    </source>
</evidence>
<feature type="compositionally biased region" description="Low complexity" evidence="3">
    <location>
        <begin position="36"/>
        <end position="46"/>
    </location>
</feature>
<dbReference type="PROSITE" id="PS51450">
    <property type="entry name" value="LRR"/>
    <property type="match status" value="2"/>
</dbReference>
<dbReference type="Pfam" id="PF07000">
    <property type="entry name" value="DUF1308"/>
    <property type="match status" value="1"/>
</dbReference>
<dbReference type="InterPro" id="IPR001680">
    <property type="entry name" value="WD40_rpt"/>
</dbReference>
<dbReference type="PRINTS" id="PR00019">
    <property type="entry name" value="LEURICHRPT"/>
</dbReference>
<dbReference type="InterPro" id="IPR041076">
    <property type="entry name" value="DUF5614"/>
</dbReference>
<keyword evidence="1" id="KW-0539">Nucleus</keyword>
<dbReference type="InterPro" id="IPR024858">
    <property type="entry name" value="GOLGA"/>
</dbReference>
<dbReference type="CDD" id="cd00200">
    <property type="entry name" value="WD40"/>
    <property type="match status" value="1"/>
</dbReference>
<feature type="transmembrane region" description="Helical" evidence="4">
    <location>
        <begin position="932"/>
        <end position="952"/>
    </location>
</feature>
<dbReference type="Pfam" id="PF25344">
    <property type="entry name" value="PH_LRR1"/>
    <property type="match status" value="1"/>
</dbReference>
<dbReference type="SUPFAM" id="SSF52058">
    <property type="entry name" value="L domain-like"/>
    <property type="match status" value="1"/>
</dbReference>
<proteinExistence type="predicted"/>
<evidence type="ECO:0000256" key="3">
    <source>
        <dbReference type="SAM" id="MobiDB-lite"/>
    </source>
</evidence>
<gene>
    <name evidence="8" type="primary">WBGene00097792</name>
</gene>
<dbReference type="GO" id="GO:0005801">
    <property type="term" value="C:cis-Golgi network"/>
    <property type="evidence" value="ECO:0000318"/>
    <property type="project" value="GO_Central"/>
</dbReference>
<accession>A0A2A6BZ88</accession>
<feature type="region of interest" description="Disordered" evidence="3">
    <location>
        <begin position="204"/>
        <end position="223"/>
    </location>
</feature>
<dbReference type="PANTHER" id="PTHR10881">
    <property type="entry name" value="GOLGIN SUBFAMILY A MEMBER-RELATED"/>
    <property type="match status" value="1"/>
</dbReference>
<evidence type="ECO:0000256" key="1">
    <source>
        <dbReference type="ARBA" id="ARBA00023242"/>
    </source>
</evidence>
<evidence type="ECO:0000259" key="7">
    <source>
        <dbReference type="Pfam" id="PF25344"/>
    </source>
</evidence>
<reference evidence="8" key="2">
    <citation type="submission" date="2022-06" db="UniProtKB">
        <authorList>
            <consortium name="EnsemblMetazoa"/>
        </authorList>
    </citation>
    <scope>IDENTIFICATION</scope>
    <source>
        <strain evidence="8">PS312</strain>
    </source>
</reference>
<dbReference type="SUPFAM" id="SSF50978">
    <property type="entry name" value="WD40 repeat-like"/>
    <property type="match status" value="1"/>
</dbReference>
<dbReference type="Proteomes" id="UP000005239">
    <property type="component" value="Unassembled WGS sequence"/>
</dbReference>
<dbReference type="InterPro" id="IPR010733">
    <property type="entry name" value="DUF1308"/>
</dbReference>
<evidence type="ECO:0000313" key="9">
    <source>
        <dbReference type="Proteomes" id="UP000005239"/>
    </source>
</evidence>
<feature type="coiled-coil region" evidence="2">
    <location>
        <begin position="541"/>
        <end position="612"/>
    </location>
</feature>